<dbReference type="EMBL" id="LIBB01000030">
    <property type="protein sequence ID" value="KRO73105.1"/>
    <property type="molecule type" value="Genomic_DNA"/>
</dbReference>
<dbReference type="EC" id="3.4.23.36" evidence="9"/>
<gene>
    <name evidence="9" type="primary">lspA</name>
    <name evidence="11" type="ORF">ABR69_11500</name>
</gene>
<evidence type="ECO:0000313" key="11">
    <source>
        <dbReference type="EMBL" id="KRO73105.1"/>
    </source>
</evidence>
<feature type="active site" evidence="9">
    <location>
        <position position="122"/>
    </location>
</feature>
<keyword evidence="5 9" id="KW-0064">Aspartyl protease</keyword>
<keyword evidence="8 9" id="KW-0472">Membrane</keyword>
<evidence type="ECO:0000256" key="5">
    <source>
        <dbReference type="ARBA" id="ARBA00022750"/>
    </source>
</evidence>
<feature type="transmembrane region" description="Helical" evidence="9">
    <location>
        <begin position="12"/>
        <end position="33"/>
    </location>
</feature>
<dbReference type="GO" id="GO:0004190">
    <property type="term" value="F:aspartic-type endopeptidase activity"/>
    <property type="evidence" value="ECO:0007669"/>
    <property type="project" value="UniProtKB-UniRule"/>
</dbReference>
<dbReference type="GO" id="GO:0006508">
    <property type="term" value="P:proteolysis"/>
    <property type="evidence" value="ECO:0007669"/>
    <property type="project" value="UniProtKB-KW"/>
</dbReference>
<protein>
    <recommendedName>
        <fullName evidence="9">Lipoprotein signal peptidase</fullName>
        <ecNumber evidence="9">3.4.23.36</ecNumber>
    </recommendedName>
    <alternativeName>
        <fullName evidence="9">Prolipoprotein signal peptidase</fullName>
    </alternativeName>
    <alternativeName>
        <fullName evidence="9">Signal peptidase II</fullName>
        <shortName evidence="9">SPase II</shortName>
    </alternativeName>
</protein>
<evidence type="ECO:0000256" key="3">
    <source>
        <dbReference type="ARBA" id="ARBA00022670"/>
    </source>
</evidence>
<feature type="transmembrane region" description="Helical" evidence="9">
    <location>
        <begin position="69"/>
        <end position="88"/>
    </location>
</feature>
<dbReference type="AlphaFoldDB" id="A0A0R2SE05"/>
<keyword evidence="2 9" id="KW-1003">Cell membrane</keyword>
<dbReference type="InterPro" id="IPR001872">
    <property type="entry name" value="Peptidase_A8"/>
</dbReference>
<evidence type="ECO:0000256" key="9">
    <source>
        <dbReference type="HAMAP-Rule" id="MF_00161"/>
    </source>
</evidence>
<comment type="caution">
    <text evidence="11">The sequence shown here is derived from an EMBL/GenBank/DDBJ whole genome shotgun (WGS) entry which is preliminary data.</text>
</comment>
<keyword evidence="7 9" id="KW-1133">Transmembrane helix</keyword>
<dbReference type="PANTHER" id="PTHR33695">
    <property type="entry name" value="LIPOPROTEIN SIGNAL PEPTIDASE"/>
    <property type="match status" value="1"/>
</dbReference>
<evidence type="ECO:0000256" key="2">
    <source>
        <dbReference type="ARBA" id="ARBA00022475"/>
    </source>
</evidence>
<dbReference type="Pfam" id="PF01252">
    <property type="entry name" value="Peptidase_A8"/>
    <property type="match status" value="1"/>
</dbReference>
<feature type="transmembrane region" description="Helical" evidence="9">
    <location>
        <begin position="95"/>
        <end position="112"/>
    </location>
</feature>
<keyword evidence="3 9" id="KW-0645">Protease</keyword>
<dbReference type="NCBIfam" id="TIGR00077">
    <property type="entry name" value="lspA"/>
    <property type="match status" value="1"/>
</dbReference>
<accession>A0A0R2SE05</accession>
<dbReference type="PRINTS" id="PR00781">
    <property type="entry name" value="LIPOSIGPTASE"/>
</dbReference>
<evidence type="ECO:0000256" key="1">
    <source>
        <dbReference type="ARBA" id="ARBA00006139"/>
    </source>
</evidence>
<dbReference type="HAMAP" id="MF_00161">
    <property type="entry name" value="LspA"/>
    <property type="match status" value="1"/>
</dbReference>
<comment type="function">
    <text evidence="9">This protein specifically catalyzes the removal of signal peptides from prolipoproteins.</text>
</comment>
<dbReference type="UniPathway" id="UPA00665"/>
<reference evidence="11 12" key="1">
    <citation type="submission" date="2015-10" db="EMBL/GenBank/DDBJ databases">
        <title>Metagenome-Assembled Genomes uncover a global brackish microbiome.</title>
        <authorList>
            <person name="Hugerth L.W."/>
            <person name="Larsson J."/>
            <person name="Alneberg J."/>
            <person name="Lindh M.V."/>
            <person name="Legrand C."/>
            <person name="Pinhassi J."/>
            <person name="Andersson A.F."/>
        </authorList>
    </citation>
    <scope>NUCLEOTIDE SEQUENCE [LARGE SCALE GENOMIC DNA]</scope>
    <source>
        <strain evidence="11">BACL4 MAG-120507-bin80</strain>
    </source>
</reference>
<comment type="similarity">
    <text evidence="1 9 10">Belongs to the peptidase A8 family.</text>
</comment>
<keyword evidence="4 9" id="KW-0812">Transmembrane</keyword>
<name>A0A0R2SE05_9GAMM</name>
<organism evidence="11 12">
    <name type="scientific">OM182 bacterium BACL3 MAG-120507-bin80</name>
    <dbReference type="NCBI Taxonomy" id="1655577"/>
    <lineage>
        <taxon>Bacteria</taxon>
        <taxon>Pseudomonadati</taxon>
        <taxon>Pseudomonadota</taxon>
        <taxon>Gammaproteobacteria</taxon>
        <taxon>OMG group</taxon>
        <taxon>OM182 clade</taxon>
    </lineage>
</organism>
<evidence type="ECO:0000256" key="6">
    <source>
        <dbReference type="ARBA" id="ARBA00022801"/>
    </source>
</evidence>
<proteinExistence type="inferred from homology"/>
<comment type="subcellular location">
    <subcellularLocation>
        <location evidence="9">Cell membrane</location>
        <topology evidence="9">Multi-pass membrane protein</topology>
    </subcellularLocation>
</comment>
<evidence type="ECO:0000256" key="8">
    <source>
        <dbReference type="ARBA" id="ARBA00023136"/>
    </source>
</evidence>
<evidence type="ECO:0000256" key="7">
    <source>
        <dbReference type="ARBA" id="ARBA00022989"/>
    </source>
</evidence>
<comment type="catalytic activity">
    <reaction evidence="9">
        <text>Release of signal peptides from bacterial membrane prolipoproteins. Hydrolyzes -Xaa-Yaa-Zaa-|-(S,diacylglyceryl)Cys-, in which Xaa is hydrophobic (preferably Leu), and Yaa (Ala or Ser) and Zaa (Gly or Ala) have small, neutral side chains.</text>
        <dbReference type="EC" id="3.4.23.36"/>
    </reaction>
</comment>
<evidence type="ECO:0000313" key="12">
    <source>
        <dbReference type="Proteomes" id="UP000051934"/>
    </source>
</evidence>
<dbReference type="Proteomes" id="UP000051934">
    <property type="component" value="Unassembled WGS sequence"/>
</dbReference>
<dbReference type="GO" id="GO:0005886">
    <property type="term" value="C:plasma membrane"/>
    <property type="evidence" value="ECO:0007669"/>
    <property type="project" value="UniProtKB-SubCell"/>
</dbReference>
<sequence>MNQHPHKNTRQFGLFAVVALSVLTLSQAIGYWVNETIPLHSSIEINPFLFFTHVRNHGGVFGLLQGQGWVFGLFSAVLLGGVAAYLRFGEALARAEYLCFGLIVGGGASNVLDRLIYGSVIDFIDVQGIPYWHYVFNTADVMIHLGIWPMLAIGLWQARGAKPETP</sequence>
<feature type="transmembrane region" description="Helical" evidence="9">
    <location>
        <begin position="132"/>
        <end position="156"/>
    </location>
</feature>
<dbReference type="PANTHER" id="PTHR33695:SF1">
    <property type="entry name" value="LIPOPROTEIN SIGNAL PEPTIDASE"/>
    <property type="match status" value="1"/>
</dbReference>
<keyword evidence="6 9" id="KW-0378">Hydrolase</keyword>
<feature type="active site" evidence="9">
    <location>
        <position position="140"/>
    </location>
</feature>
<evidence type="ECO:0000256" key="4">
    <source>
        <dbReference type="ARBA" id="ARBA00022692"/>
    </source>
</evidence>
<comment type="pathway">
    <text evidence="9">Protein modification; lipoprotein biosynthesis (signal peptide cleavage).</text>
</comment>
<evidence type="ECO:0000256" key="10">
    <source>
        <dbReference type="RuleBase" id="RU004181"/>
    </source>
</evidence>